<reference evidence="1" key="1">
    <citation type="submission" date="2021-06" db="EMBL/GenBank/DDBJ databases">
        <authorList>
            <person name="Kallberg Y."/>
            <person name="Tangrot J."/>
            <person name="Rosling A."/>
        </authorList>
    </citation>
    <scope>NUCLEOTIDE SEQUENCE</scope>
    <source>
        <strain evidence="1">IL203A</strain>
    </source>
</reference>
<feature type="non-terminal residue" evidence="1">
    <location>
        <position position="58"/>
    </location>
</feature>
<proteinExistence type="predicted"/>
<organism evidence="1 2">
    <name type="scientific">Dentiscutata heterogama</name>
    <dbReference type="NCBI Taxonomy" id="1316150"/>
    <lineage>
        <taxon>Eukaryota</taxon>
        <taxon>Fungi</taxon>
        <taxon>Fungi incertae sedis</taxon>
        <taxon>Mucoromycota</taxon>
        <taxon>Glomeromycotina</taxon>
        <taxon>Glomeromycetes</taxon>
        <taxon>Diversisporales</taxon>
        <taxon>Gigasporaceae</taxon>
        <taxon>Dentiscutata</taxon>
    </lineage>
</organism>
<gene>
    <name evidence="1" type="ORF">DHETER_LOCUS10897</name>
</gene>
<name>A0ACA9P0I5_9GLOM</name>
<evidence type="ECO:0000313" key="1">
    <source>
        <dbReference type="EMBL" id="CAG8685677.1"/>
    </source>
</evidence>
<protein>
    <submittedName>
        <fullName evidence="1">3695_t:CDS:1</fullName>
    </submittedName>
</protein>
<dbReference type="EMBL" id="CAJVPU010022447">
    <property type="protein sequence ID" value="CAG8685677.1"/>
    <property type="molecule type" value="Genomic_DNA"/>
</dbReference>
<evidence type="ECO:0000313" key="2">
    <source>
        <dbReference type="Proteomes" id="UP000789702"/>
    </source>
</evidence>
<feature type="non-terminal residue" evidence="1">
    <location>
        <position position="1"/>
    </location>
</feature>
<keyword evidence="2" id="KW-1185">Reference proteome</keyword>
<dbReference type="Proteomes" id="UP000789702">
    <property type="component" value="Unassembled WGS sequence"/>
</dbReference>
<sequence>KTNTEVFEILVNKYLNLDKDDFVEITKVDLNENKENTNLKTSLTNQLQEDIEWNPIEE</sequence>
<comment type="caution">
    <text evidence="1">The sequence shown here is derived from an EMBL/GenBank/DDBJ whole genome shotgun (WGS) entry which is preliminary data.</text>
</comment>
<accession>A0ACA9P0I5</accession>